<evidence type="ECO:0000313" key="1">
    <source>
        <dbReference type="EMBL" id="GEL01850.1"/>
    </source>
</evidence>
<proteinExistence type="predicted"/>
<name>A0A511BND3_9PROT</name>
<dbReference type="RefSeq" id="WP_186807681.1">
    <property type="nucleotide sequence ID" value="NZ_BJVC01000002.1"/>
</dbReference>
<evidence type="ECO:0000313" key="2">
    <source>
        <dbReference type="Proteomes" id="UP000321405"/>
    </source>
</evidence>
<dbReference type="Proteomes" id="UP000321405">
    <property type="component" value="Unassembled WGS sequence"/>
</dbReference>
<reference evidence="1 2" key="1">
    <citation type="submission" date="2019-07" db="EMBL/GenBank/DDBJ databases">
        <title>Whole genome shotgun sequence of Swaminathania salitolerans NBRC 104436.</title>
        <authorList>
            <person name="Hosoyama A."/>
            <person name="Uohara A."/>
            <person name="Ohji S."/>
            <person name="Ichikawa N."/>
        </authorList>
    </citation>
    <scope>NUCLEOTIDE SEQUENCE [LARGE SCALE GENOMIC DNA]</scope>
    <source>
        <strain evidence="1 2">NBRC 104436</strain>
    </source>
</reference>
<sequence>MRGIRRIVARSKKQNKTKQNIITDFEDDFNPDETTKEFFSAEIDKIKFHIEDASDIQVKKYDRLIDKLRIISQKLYRFNSGKSHKNLIKGLIFIRKTIKTPLPLAVSGHMSWKKSDNDFGVFFMVSFPNDNNQEVIFLSLSSDAAYLYGHLDNIISDDQIVSFIEKFTVSQTDLWFLHPDYYLSLGKEPRDLLDKIVGESAFDHDVNKDCRVFGFPITN</sequence>
<comment type="caution">
    <text evidence="1">The sequence shown here is derived from an EMBL/GenBank/DDBJ whole genome shotgun (WGS) entry which is preliminary data.</text>
</comment>
<dbReference type="EMBL" id="BJVC01000002">
    <property type="protein sequence ID" value="GEL01850.1"/>
    <property type="molecule type" value="Genomic_DNA"/>
</dbReference>
<keyword evidence="2" id="KW-1185">Reference proteome</keyword>
<protein>
    <submittedName>
        <fullName evidence="1">Uncharacterized protein</fullName>
    </submittedName>
</protein>
<dbReference type="AlphaFoldDB" id="A0A511BND3"/>
<gene>
    <name evidence="1" type="ORF">SSA02_10130</name>
</gene>
<accession>A0A511BND3</accession>
<organism evidence="1 2">
    <name type="scientific">Swaminathania salitolerans</name>
    <dbReference type="NCBI Taxonomy" id="182838"/>
    <lineage>
        <taxon>Bacteria</taxon>
        <taxon>Pseudomonadati</taxon>
        <taxon>Pseudomonadota</taxon>
        <taxon>Alphaproteobacteria</taxon>
        <taxon>Acetobacterales</taxon>
        <taxon>Acetobacteraceae</taxon>
        <taxon>Swaminathania</taxon>
    </lineage>
</organism>